<evidence type="ECO:0000256" key="4">
    <source>
        <dbReference type="ARBA" id="ARBA00023004"/>
    </source>
</evidence>
<feature type="binding site" evidence="7">
    <location>
        <position position="127"/>
    </location>
    <ligand>
        <name>[2Fe-2S] cluster</name>
        <dbReference type="ChEBI" id="CHEBI:190135"/>
    </ligand>
</feature>
<dbReference type="PIRSF" id="PIRSF000216">
    <property type="entry name" value="NADH_DH_24kDa"/>
    <property type="match status" value="1"/>
</dbReference>
<reference evidence="11 12" key="2">
    <citation type="journal article" date="2015" name="MBio">
        <title>Genome-Resolved Metagenomic Analysis Reveals Roles for Candidate Phyla and Other Microbial Community Members in Biogeochemical Transformations in Oil Reservoirs.</title>
        <authorList>
            <person name="Hu P."/>
            <person name="Tom L."/>
            <person name="Singh A."/>
            <person name="Thomas B.C."/>
            <person name="Baker B.J."/>
            <person name="Piceno Y.M."/>
            <person name="Andersen G.L."/>
            <person name="Banfield J.F."/>
        </authorList>
    </citation>
    <scope>NUCLEOTIDE SEQUENCE [LARGE SCALE GENOMIC DNA]</scope>
</reference>
<dbReference type="EMBL" id="LGGH01000007">
    <property type="protein sequence ID" value="KUK68557.1"/>
    <property type="molecule type" value="Genomic_DNA"/>
</dbReference>
<feature type="binding site" evidence="7">
    <location>
        <position position="91"/>
    </location>
    <ligand>
        <name>[2Fe-2S] cluster</name>
        <dbReference type="ChEBI" id="CHEBI:190135"/>
    </ligand>
</feature>
<keyword evidence="10" id="KW-0830">Ubiquinone</keyword>
<dbReference type="PATRIC" id="fig|1236046.5.peg.1024"/>
<evidence type="ECO:0000256" key="3">
    <source>
        <dbReference type="ARBA" id="ARBA00022723"/>
    </source>
</evidence>
<comment type="caution">
    <text evidence="10">The sequence shown here is derived from an EMBL/GenBank/DDBJ whole genome shotgun (WGS) entry which is preliminary data.</text>
</comment>
<evidence type="ECO:0000313" key="13">
    <source>
        <dbReference type="Proteomes" id="UP000264215"/>
    </source>
</evidence>
<keyword evidence="4 7" id="KW-0408">Iron</keyword>
<evidence type="ECO:0000313" key="10">
    <source>
        <dbReference type="EMBL" id="KUK91164.1"/>
    </source>
</evidence>
<dbReference type="InterPro" id="IPR002023">
    <property type="entry name" value="NuoE-like"/>
</dbReference>
<dbReference type="EMBL" id="LGGW01000008">
    <property type="protein sequence ID" value="KUK91164.1"/>
    <property type="molecule type" value="Genomic_DNA"/>
</dbReference>
<dbReference type="CDD" id="cd03064">
    <property type="entry name" value="TRX_Fd_NuoE"/>
    <property type="match status" value="1"/>
</dbReference>
<feature type="binding site" evidence="7">
    <location>
        <position position="86"/>
    </location>
    <ligand>
        <name>[2Fe-2S] cluster</name>
        <dbReference type="ChEBI" id="CHEBI:190135"/>
    </ligand>
</feature>
<dbReference type="InterPro" id="IPR042128">
    <property type="entry name" value="NuoE_dom"/>
</dbReference>
<keyword evidence="5 7" id="KW-0411">Iron-sulfur</keyword>
<dbReference type="Proteomes" id="UP000264215">
    <property type="component" value="Unassembled WGS sequence"/>
</dbReference>
<keyword evidence="3 7" id="KW-0479">Metal-binding</keyword>
<dbReference type="InterPro" id="IPR028431">
    <property type="entry name" value="NADP_DH_HndA-like"/>
</dbReference>
<name>A0A117M934_9BACT</name>
<accession>A0A117M934</accession>
<evidence type="ECO:0000256" key="1">
    <source>
        <dbReference type="ARBA" id="ARBA00010643"/>
    </source>
</evidence>
<dbReference type="InterPro" id="IPR041921">
    <property type="entry name" value="NuoE_N"/>
</dbReference>
<comment type="cofactor">
    <cofactor evidence="7">
        <name>[2Fe-2S] cluster</name>
        <dbReference type="ChEBI" id="CHEBI:190135"/>
    </cofactor>
    <text evidence="7">Binds 1 [2Fe-2S] cluster.</text>
</comment>
<gene>
    <name evidence="8" type="ORF">DIT26_04005</name>
    <name evidence="9" type="ORF">XD86_0110</name>
    <name evidence="10" type="ORF">XE02_0197</name>
</gene>
<dbReference type="Pfam" id="PF01257">
    <property type="entry name" value="2Fe-2S_thioredx"/>
    <property type="match status" value="1"/>
</dbReference>
<comment type="cofactor">
    <cofactor evidence="6">
        <name>[2Fe-2S] cluster</name>
        <dbReference type="ChEBI" id="CHEBI:190135"/>
    </cofactor>
</comment>
<dbReference type="Gene3D" id="3.40.30.10">
    <property type="entry name" value="Glutaredoxin"/>
    <property type="match status" value="1"/>
</dbReference>
<dbReference type="PROSITE" id="PS01099">
    <property type="entry name" value="COMPLEX1_24K"/>
    <property type="match status" value="1"/>
</dbReference>
<sequence length="164" mass="18362">MSLVNCPDCQELFRELDEYIDSVKGSTGVLINVLHKAQEIFGYLSEELQQHVSERLDIPLSQVYGVVTFYNFFSMKPKGKNQIKVCLGTACYVKGADKILERLQDELSVEMNEPTSDGLFSIHAVRCLGACSMAPVVLVGEDDYFGRVTPDEVSKILGKYRRAD</sequence>
<keyword evidence="2 7" id="KW-0001">2Fe-2S</keyword>
<dbReference type="AlphaFoldDB" id="A0A117M934"/>
<dbReference type="Proteomes" id="UP000055014">
    <property type="component" value="Unassembled WGS sequence"/>
</dbReference>
<reference evidence="10" key="1">
    <citation type="journal article" date="2015" name="MBio">
        <title>Genome-resolved metagenomic analysis reveals roles for candidate phyla and other microbial community members in biogeochemical transformations in oil reservoirs.</title>
        <authorList>
            <person name="Hu P."/>
            <person name="Tom L."/>
            <person name="Singh A."/>
            <person name="Thomas B.C."/>
            <person name="Baker B.J."/>
            <person name="Piceno Y.M."/>
            <person name="Andersen G.L."/>
            <person name="Banfield J.F."/>
        </authorList>
    </citation>
    <scope>NUCLEOTIDE SEQUENCE [LARGE SCALE GENOMIC DNA]</scope>
    <source>
        <strain evidence="9">46_47</strain>
        <strain evidence="10">46_70</strain>
    </source>
</reference>
<reference evidence="8 13" key="3">
    <citation type="journal article" date="2018" name="Nat. Biotechnol.">
        <title>A standardized bacterial taxonomy based on genome phylogeny substantially revises the tree of life.</title>
        <authorList>
            <person name="Parks D.H."/>
            <person name="Chuvochina M."/>
            <person name="Waite D.W."/>
            <person name="Rinke C."/>
            <person name="Skarshewski A."/>
            <person name="Chaumeil P.A."/>
            <person name="Hugenholtz P."/>
        </authorList>
    </citation>
    <scope>NUCLEOTIDE SEQUENCE [LARGE SCALE GENOMIC DNA]</scope>
    <source>
        <strain evidence="8">UBA9905</strain>
    </source>
</reference>
<evidence type="ECO:0000256" key="7">
    <source>
        <dbReference type="PIRSR" id="PIRSR000216-1"/>
    </source>
</evidence>
<evidence type="ECO:0000313" key="9">
    <source>
        <dbReference type="EMBL" id="KUK68557.1"/>
    </source>
</evidence>
<dbReference type="Gene3D" id="1.10.10.1590">
    <property type="entry name" value="NADH-quinone oxidoreductase subunit E"/>
    <property type="match status" value="1"/>
</dbReference>
<dbReference type="PANTHER" id="PTHR43342">
    <property type="entry name" value="NADH-QUINONE OXIDOREDUCTASE, E SUBUNIT"/>
    <property type="match status" value="1"/>
</dbReference>
<dbReference type="GO" id="GO:0051537">
    <property type="term" value="F:2 iron, 2 sulfur cluster binding"/>
    <property type="evidence" value="ECO:0007669"/>
    <property type="project" value="UniProtKB-KW"/>
</dbReference>
<organism evidence="10 12">
    <name type="scientific">Mesotoga infera</name>
    <dbReference type="NCBI Taxonomy" id="1236046"/>
    <lineage>
        <taxon>Bacteria</taxon>
        <taxon>Thermotogati</taxon>
        <taxon>Thermotogota</taxon>
        <taxon>Thermotogae</taxon>
        <taxon>Kosmotogales</taxon>
        <taxon>Kosmotogaceae</taxon>
        <taxon>Mesotoga</taxon>
    </lineage>
</organism>
<dbReference type="InterPro" id="IPR036249">
    <property type="entry name" value="Thioredoxin-like_sf"/>
</dbReference>
<evidence type="ECO:0000256" key="2">
    <source>
        <dbReference type="ARBA" id="ARBA00022714"/>
    </source>
</evidence>
<dbReference type="EMBL" id="DQBS01000099">
    <property type="protein sequence ID" value="HCO69739.1"/>
    <property type="molecule type" value="Genomic_DNA"/>
</dbReference>
<feature type="binding site" evidence="7">
    <location>
        <position position="131"/>
    </location>
    <ligand>
        <name>[2Fe-2S] cluster</name>
        <dbReference type="ChEBI" id="CHEBI:190135"/>
    </ligand>
</feature>
<dbReference type="GO" id="GO:0046872">
    <property type="term" value="F:metal ion binding"/>
    <property type="evidence" value="ECO:0007669"/>
    <property type="project" value="UniProtKB-KW"/>
</dbReference>
<dbReference type="GO" id="GO:0016491">
    <property type="term" value="F:oxidoreductase activity"/>
    <property type="evidence" value="ECO:0007669"/>
    <property type="project" value="InterPro"/>
</dbReference>
<evidence type="ECO:0000313" key="11">
    <source>
        <dbReference type="Proteomes" id="UP000054260"/>
    </source>
</evidence>
<dbReference type="Proteomes" id="UP000054260">
    <property type="component" value="Unassembled WGS sequence"/>
</dbReference>
<dbReference type="SUPFAM" id="SSF52833">
    <property type="entry name" value="Thioredoxin-like"/>
    <property type="match status" value="1"/>
</dbReference>
<evidence type="ECO:0000313" key="12">
    <source>
        <dbReference type="Proteomes" id="UP000055014"/>
    </source>
</evidence>
<evidence type="ECO:0000313" key="8">
    <source>
        <dbReference type="EMBL" id="HCO69739.1"/>
    </source>
</evidence>
<comment type="similarity">
    <text evidence="1">Belongs to the complex I 24 kDa subunit family.</text>
</comment>
<proteinExistence type="inferred from homology"/>
<evidence type="ECO:0000256" key="5">
    <source>
        <dbReference type="ARBA" id="ARBA00023014"/>
    </source>
</evidence>
<dbReference type="PANTHER" id="PTHR43342:SF2">
    <property type="entry name" value="POTENTIAL NAD-REDUCING HYDROGENASE SUBUNIT"/>
    <property type="match status" value="1"/>
</dbReference>
<protein>
    <submittedName>
        <fullName evidence="8">NAD(P)H-dependent oxidoreductase subunit E</fullName>
    </submittedName>
    <submittedName>
        <fullName evidence="10">NADH:ubiquinone oxidoreductase 24 kD subunit</fullName>
    </submittedName>
</protein>
<evidence type="ECO:0000256" key="6">
    <source>
        <dbReference type="ARBA" id="ARBA00034078"/>
    </source>
</evidence>